<keyword evidence="1" id="KW-0479">Metal-binding</keyword>
<dbReference type="InterPro" id="IPR036236">
    <property type="entry name" value="Znf_C2H2_sf"/>
</dbReference>
<dbReference type="PANTHER" id="PTHR24379:SF121">
    <property type="entry name" value="C2H2-TYPE DOMAIN-CONTAINING PROTEIN"/>
    <property type="match status" value="1"/>
</dbReference>
<dbReference type="Gene3D" id="3.30.160.60">
    <property type="entry name" value="Classic Zinc Finger"/>
    <property type="match status" value="3"/>
</dbReference>
<evidence type="ECO:0000256" key="1">
    <source>
        <dbReference type="ARBA" id="ARBA00022723"/>
    </source>
</evidence>
<dbReference type="OrthoDB" id="5428132at2759"/>
<keyword evidence="2" id="KW-0677">Repeat</keyword>
<evidence type="ECO:0000256" key="3">
    <source>
        <dbReference type="ARBA" id="ARBA00022771"/>
    </source>
</evidence>
<keyword evidence="6" id="KW-1185">Reference proteome</keyword>
<evidence type="ECO:0000313" key="5">
    <source>
        <dbReference type="EnsemblMetazoa" id="PPA42593.1"/>
    </source>
</evidence>
<dbReference type="SMART" id="SM00355">
    <property type="entry name" value="ZnF_C2H2"/>
    <property type="match status" value="5"/>
</dbReference>
<dbReference type="FunFam" id="3.30.160.60:FF:000100">
    <property type="entry name" value="Zinc finger 45-like"/>
    <property type="match status" value="1"/>
</dbReference>
<dbReference type="Proteomes" id="UP000005239">
    <property type="component" value="Unassembled WGS sequence"/>
</dbReference>
<sequence>MADNRPLFASSYVPDREIKQENEDQDYPSPSNSIPRPIPDEEAWLNFEDDSVSARRRAEATASSGLRIRDDKKSSPVPLVKCLFCVAQVPGDRAYMDHINRFHATKPQKEEKKWRCAVCMRPAATKKELEIHMRCHANTNRTLQQCTICGKKVRTPTELRQHMRSHTGEKPFACEFCGKNYSSNSEANKHRRQAHNVKPHGCSTCGERFDLVQQLRDHKKSCAH</sequence>
<reference evidence="6" key="1">
    <citation type="journal article" date="2008" name="Nat. Genet.">
        <title>The Pristionchus pacificus genome provides a unique perspective on nematode lifestyle and parasitism.</title>
        <authorList>
            <person name="Dieterich C."/>
            <person name="Clifton S.W."/>
            <person name="Schuster L.N."/>
            <person name="Chinwalla A."/>
            <person name="Delehaunty K."/>
            <person name="Dinkelacker I."/>
            <person name="Fulton L."/>
            <person name="Fulton R."/>
            <person name="Godfrey J."/>
            <person name="Minx P."/>
            <person name="Mitreva M."/>
            <person name="Roeseler W."/>
            <person name="Tian H."/>
            <person name="Witte H."/>
            <person name="Yang S.P."/>
            <person name="Wilson R.K."/>
            <person name="Sommer R.J."/>
        </authorList>
    </citation>
    <scope>NUCLEOTIDE SEQUENCE [LARGE SCALE GENOMIC DNA]</scope>
    <source>
        <strain evidence="6">PS312</strain>
    </source>
</reference>
<dbReference type="PROSITE" id="PS50157">
    <property type="entry name" value="ZINC_FINGER_C2H2_2"/>
    <property type="match status" value="3"/>
</dbReference>
<proteinExistence type="predicted"/>
<dbReference type="InterPro" id="IPR013087">
    <property type="entry name" value="Znf_C2H2_type"/>
</dbReference>
<evidence type="ECO:0000313" key="6">
    <source>
        <dbReference type="Proteomes" id="UP000005239"/>
    </source>
</evidence>
<keyword evidence="3" id="KW-0863">Zinc-finger</keyword>
<reference evidence="5" key="2">
    <citation type="submission" date="2022-06" db="UniProtKB">
        <authorList>
            <consortium name="EnsemblMetazoa"/>
        </authorList>
    </citation>
    <scope>IDENTIFICATION</scope>
    <source>
        <strain evidence="5">PS312</strain>
    </source>
</reference>
<accession>A0A8R1UZ12</accession>
<dbReference type="GO" id="GO:0008270">
    <property type="term" value="F:zinc ion binding"/>
    <property type="evidence" value="ECO:0007669"/>
    <property type="project" value="UniProtKB-KW"/>
</dbReference>
<dbReference type="AlphaFoldDB" id="A0A2A6BWY4"/>
<evidence type="ECO:0000256" key="2">
    <source>
        <dbReference type="ARBA" id="ARBA00022737"/>
    </source>
</evidence>
<protein>
    <submittedName>
        <fullName evidence="5">Zinc finger protein</fullName>
    </submittedName>
</protein>
<name>A0A2A6BWY4_PRIPA</name>
<gene>
    <name evidence="5" type="primary">WBGene00280962</name>
</gene>
<keyword evidence="4" id="KW-0862">Zinc</keyword>
<dbReference type="PROSITE" id="PS00028">
    <property type="entry name" value="ZINC_FINGER_C2H2_1"/>
    <property type="match status" value="3"/>
</dbReference>
<dbReference type="Pfam" id="PF00096">
    <property type="entry name" value="zf-C2H2"/>
    <property type="match status" value="2"/>
</dbReference>
<dbReference type="PANTHER" id="PTHR24379">
    <property type="entry name" value="KRAB AND ZINC FINGER DOMAIN-CONTAINING"/>
    <property type="match status" value="1"/>
</dbReference>
<dbReference type="FunFam" id="3.30.160.60:FF:002006">
    <property type="entry name" value="Zinc finger protein 668"/>
    <property type="match status" value="1"/>
</dbReference>
<accession>A0A2A6BWY4</accession>
<organism evidence="5 6">
    <name type="scientific">Pristionchus pacificus</name>
    <name type="common">Parasitic nematode worm</name>
    <dbReference type="NCBI Taxonomy" id="54126"/>
    <lineage>
        <taxon>Eukaryota</taxon>
        <taxon>Metazoa</taxon>
        <taxon>Ecdysozoa</taxon>
        <taxon>Nematoda</taxon>
        <taxon>Chromadorea</taxon>
        <taxon>Rhabditida</taxon>
        <taxon>Rhabditina</taxon>
        <taxon>Diplogasteromorpha</taxon>
        <taxon>Diplogasteroidea</taxon>
        <taxon>Neodiplogasteridae</taxon>
        <taxon>Pristionchus</taxon>
    </lineage>
</organism>
<evidence type="ECO:0000256" key="4">
    <source>
        <dbReference type="ARBA" id="ARBA00022833"/>
    </source>
</evidence>
<dbReference type="EnsemblMetazoa" id="PPA42593.1">
    <property type="protein sequence ID" value="PPA42593.1"/>
    <property type="gene ID" value="WBGene00280962"/>
</dbReference>
<dbReference type="SUPFAM" id="SSF57667">
    <property type="entry name" value="beta-beta-alpha zinc fingers"/>
    <property type="match status" value="2"/>
</dbReference>